<evidence type="ECO:0000313" key="1">
    <source>
        <dbReference type="EMBL" id="MCQ8179861.1"/>
    </source>
</evidence>
<reference evidence="1 2" key="1">
    <citation type="submission" date="2022-07" db="EMBL/GenBank/DDBJ databases">
        <title>Methylomonas rivi sp. nov., Methylomonas rosea sp. nov., Methylomonas aureus sp. nov. and Methylomonas subterranea sp. nov., four novel methanotrophs isolated from a freshwater creek and the deep terrestrial subsurface.</title>
        <authorList>
            <person name="Abin C."/>
            <person name="Sankaranarayanan K."/>
            <person name="Garner C."/>
            <person name="Sindelar R."/>
            <person name="Kotary K."/>
            <person name="Garner R."/>
            <person name="Barclay S."/>
            <person name="Lawson P."/>
            <person name="Krumholz L."/>
        </authorList>
    </citation>
    <scope>NUCLEOTIDE SEQUENCE [LARGE SCALE GENOMIC DNA]</scope>
    <source>
        <strain evidence="1 2">SURF-1</strain>
    </source>
</reference>
<name>A0ABT1UCY7_9GAMM</name>
<proteinExistence type="predicted"/>
<dbReference type="Proteomes" id="UP001524569">
    <property type="component" value="Unassembled WGS sequence"/>
</dbReference>
<dbReference type="EMBL" id="JANIBM010000002">
    <property type="protein sequence ID" value="MCQ8179861.1"/>
    <property type="molecule type" value="Genomic_DNA"/>
</dbReference>
<dbReference type="RefSeq" id="WP_256609245.1">
    <property type="nucleotide sequence ID" value="NZ_JANIBM010000002.1"/>
</dbReference>
<organism evidence="1 2">
    <name type="scientific">Methylomonas aurea</name>
    <dbReference type="NCBI Taxonomy" id="2952224"/>
    <lineage>
        <taxon>Bacteria</taxon>
        <taxon>Pseudomonadati</taxon>
        <taxon>Pseudomonadota</taxon>
        <taxon>Gammaproteobacteria</taxon>
        <taxon>Methylococcales</taxon>
        <taxon>Methylococcaceae</taxon>
        <taxon>Methylomonas</taxon>
    </lineage>
</organism>
<gene>
    <name evidence="1" type="ORF">NP603_01955</name>
</gene>
<protein>
    <submittedName>
        <fullName evidence="1">Uncharacterized protein</fullName>
    </submittedName>
</protein>
<comment type="caution">
    <text evidence="1">The sequence shown here is derived from an EMBL/GenBank/DDBJ whole genome shotgun (WGS) entry which is preliminary data.</text>
</comment>
<sequence length="83" mass="9346">MKVSNNEKVPSLINIASDLYFLKHREAGDSVSSILSNINSSTDSAQRGQIDNAEFGKRHALWQKEARELTPSKKVLWAFWGNI</sequence>
<evidence type="ECO:0000313" key="2">
    <source>
        <dbReference type="Proteomes" id="UP001524569"/>
    </source>
</evidence>
<keyword evidence="2" id="KW-1185">Reference proteome</keyword>
<accession>A0ABT1UCY7</accession>